<keyword evidence="3 9" id="KW-0808">Transferase</keyword>
<feature type="transmembrane region" description="Helical" evidence="7">
    <location>
        <begin position="266"/>
        <end position="291"/>
    </location>
</feature>
<accession>A0A165QC11</accession>
<proteinExistence type="predicted"/>
<evidence type="ECO:0000256" key="5">
    <source>
        <dbReference type="ARBA" id="ARBA00022989"/>
    </source>
</evidence>
<keyword evidence="4 7" id="KW-0812">Transmembrane</keyword>
<feature type="domain" description="Glycosyltransferase 2-like" evidence="8">
    <location>
        <begin position="9"/>
        <end position="140"/>
    </location>
</feature>
<dbReference type="RefSeq" id="WP_063185724.1">
    <property type="nucleotide sequence ID" value="NZ_LQRA01000078.1"/>
</dbReference>
<feature type="transmembrane region" description="Helical" evidence="7">
    <location>
        <begin position="233"/>
        <end position="254"/>
    </location>
</feature>
<dbReference type="InterPro" id="IPR001173">
    <property type="entry name" value="Glyco_trans_2-like"/>
</dbReference>
<dbReference type="Proteomes" id="UP000076563">
    <property type="component" value="Unassembled WGS sequence"/>
</dbReference>
<dbReference type="CDD" id="cd04187">
    <property type="entry name" value="DPM1_like_bac"/>
    <property type="match status" value="1"/>
</dbReference>
<evidence type="ECO:0000256" key="7">
    <source>
        <dbReference type="SAM" id="Phobius"/>
    </source>
</evidence>
<dbReference type="EMBL" id="LQRA01000078">
    <property type="protein sequence ID" value="KZE74412.1"/>
    <property type="molecule type" value="Genomic_DNA"/>
</dbReference>
<dbReference type="GO" id="GO:0016757">
    <property type="term" value="F:glycosyltransferase activity"/>
    <property type="evidence" value="ECO:0007669"/>
    <property type="project" value="UniProtKB-KW"/>
</dbReference>
<dbReference type="InterPro" id="IPR050256">
    <property type="entry name" value="Glycosyltransferase_2"/>
</dbReference>
<dbReference type="GO" id="GO:0005886">
    <property type="term" value="C:plasma membrane"/>
    <property type="evidence" value="ECO:0007669"/>
    <property type="project" value="TreeGrafter"/>
</dbReference>
<keyword evidence="2" id="KW-0328">Glycosyltransferase</keyword>
<dbReference type="SUPFAM" id="SSF53448">
    <property type="entry name" value="Nucleotide-diphospho-sugar transferases"/>
    <property type="match status" value="1"/>
</dbReference>
<gene>
    <name evidence="9" type="ORF">AV654_29430</name>
</gene>
<evidence type="ECO:0000313" key="10">
    <source>
        <dbReference type="Proteomes" id="UP000076563"/>
    </source>
</evidence>
<organism evidence="9 10">
    <name type="scientific">Paenibacillus elgii</name>
    <dbReference type="NCBI Taxonomy" id="189691"/>
    <lineage>
        <taxon>Bacteria</taxon>
        <taxon>Bacillati</taxon>
        <taxon>Bacillota</taxon>
        <taxon>Bacilli</taxon>
        <taxon>Bacillales</taxon>
        <taxon>Paenibacillaceae</taxon>
        <taxon>Paenibacillus</taxon>
    </lineage>
</organism>
<dbReference type="Pfam" id="PF00535">
    <property type="entry name" value="Glycos_transf_2"/>
    <property type="match status" value="1"/>
</dbReference>
<keyword evidence="6 7" id="KW-0472">Membrane</keyword>
<keyword evidence="10" id="KW-1185">Reference proteome</keyword>
<dbReference type="OrthoDB" id="9807778at2"/>
<evidence type="ECO:0000313" key="9">
    <source>
        <dbReference type="EMBL" id="KZE74412.1"/>
    </source>
</evidence>
<name>A0A165QC11_9BACL</name>
<keyword evidence="5 7" id="KW-1133">Transmembrane helix</keyword>
<dbReference type="STRING" id="1007103.GCA_000213315_02216"/>
<dbReference type="PANTHER" id="PTHR48090:SF1">
    <property type="entry name" value="PROPHAGE BACTOPRENOL GLUCOSYL TRANSFERASE HOMOLOG"/>
    <property type="match status" value="1"/>
</dbReference>
<dbReference type="InterPro" id="IPR029044">
    <property type="entry name" value="Nucleotide-diphossugar_trans"/>
</dbReference>
<dbReference type="eggNOG" id="COG1215">
    <property type="taxonomic scope" value="Bacteria"/>
</dbReference>
<dbReference type="Gene3D" id="3.90.550.10">
    <property type="entry name" value="Spore Coat Polysaccharide Biosynthesis Protein SpsA, Chain A"/>
    <property type="match status" value="1"/>
</dbReference>
<reference evidence="10" key="1">
    <citation type="submission" date="2016-01" db="EMBL/GenBank/DDBJ databases">
        <title>Draft genome of Chromobacterium sp. F49.</title>
        <authorList>
            <person name="Hong K.W."/>
        </authorList>
    </citation>
    <scope>NUCLEOTIDE SEQUENCE [LARGE SCALE GENOMIC DNA]</scope>
    <source>
        <strain evidence="10">M63</strain>
    </source>
</reference>
<comment type="subcellular location">
    <subcellularLocation>
        <location evidence="1">Membrane</location>
        <topology evidence="1">Multi-pass membrane protein</topology>
    </subcellularLocation>
</comment>
<comment type="caution">
    <text evidence="9">The sequence shown here is derived from an EMBL/GenBank/DDBJ whole genome shotgun (WGS) entry which is preliminary data.</text>
</comment>
<protein>
    <submittedName>
        <fullName evidence="9">Glycosyl transferase</fullName>
    </submittedName>
</protein>
<evidence type="ECO:0000256" key="2">
    <source>
        <dbReference type="ARBA" id="ARBA00022676"/>
    </source>
</evidence>
<evidence type="ECO:0000259" key="8">
    <source>
        <dbReference type="Pfam" id="PF00535"/>
    </source>
</evidence>
<sequence length="328" mass="36730">MERAEPEITVIIPVYNEEVHIYRSLQHIEEELERLTASYEIIVIDDGSRDGTWEQLILSGQRSPRLNALRLSRNFGKELALCAGLEHALGRAVIIMDSDLQHPPVLLPEMVRLWREEGKEIVECVKQDRGKESLDKAVGSALFYSILNRLSGFDLRGASDFKLLDRKVVQAWREMPERNTFFRGMTAWLGFNRAQISFEVPERADGHSQWSFLGLMKLAVNAVVAFSSIPLRFVSLFGIVFLLGAAVLGVQTLYQKIVGNAVTGFTTVILLLLVIGSVIMISLGIIGEYIASIYNEVKGRPRYLVSQRIFSEASAAAGEESRRMGEVS</sequence>
<dbReference type="PANTHER" id="PTHR48090">
    <property type="entry name" value="UNDECAPRENYL-PHOSPHATE 4-DEOXY-4-FORMAMIDO-L-ARABINOSE TRANSFERASE-RELATED"/>
    <property type="match status" value="1"/>
</dbReference>
<dbReference type="AlphaFoldDB" id="A0A165QC11"/>
<evidence type="ECO:0000256" key="6">
    <source>
        <dbReference type="ARBA" id="ARBA00023136"/>
    </source>
</evidence>
<evidence type="ECO:0000256" key="4">
    <source>
        <dbReference type="ARBA" id="ARBA00022692"/>
    </source>
</evidence>
<evidence type="ECO:0000256" key="1">
    <source>
        <dbReference type="ARBA" id="ARBA00004141"/>
    </source>
</evidence>
<evidence type="ECO:0000256" key="3">
    <source>
        <dbReference type="ARBA" id="ARBA00022679"/>
    </source>
</evidence>